<gene>
    <name evidence="1" type="ORF">TCM_006353</name>
</gene>
<dbReference type="AlphaFoldDB" id="A0A061DY08"/>
<dbReference type="HOGENOM" id="CLU_2113362_0_0_1"/>
<proteinExistence type="predicted"/>
<protein>
    <submittedName>
        <fullName evidence="1">Uncharacterized protein</fullName>
    </submittedName>
</protein>
<reference evidence="1 2" key="1">
    <citation type="journal article" date="2013" name="Genome Biol.">
        <title>The genome sequence of the most widely cultivated cacao type and its use to identify candidate genes regulating pod color.</title>
        <authorList>
            <person name="Motamayor J.C."/>
            <person name="Mockaitis K."/>
            <person name="Schmutz J."/>
            <person name="Haiminen N."/>
            <person name="Iii D.L."/>
            <person name="Cornejo O."/>
            <person name="Findley S.D."/>
            <person name="Zheng P."/>
            <person name="Utro F."/>
            <person name="Royaert S."/>
            <person name="Saski C."/>
            <person name="Jenkins J."/>
            <person name="Podicheti R."/>
            <person name="Zhao M."/>
            <person name="Scheffler B.E."/>
            <person name="Stack J.C."/>
            <person name="Feltus F.A."/>
            <person name="Mustiga G.M."/>
            <person name="Amores F."/>
            <person name="Phillips W."/>
            <person name="Marelli J.P."/>
            <person name="May G.D."/>
            <person name="Shapiro H."/>
            <person name="Ma J."/>
            <person name="Bustamante C.D."/>
            <person name="Schnell R.J."/>
            <person name="Main D."/>
            <person name="Gilbert D."/>
            <person name="Parida L."/>
            <person name="Kuhn D.N."/>
        </authorList>
    </citation>
    <scope>NUCLEOTIDE SEQUENCE [LARGE SCALE GENOMIC DNA]</scope>
    <source>
        <strain evidence="2">cv. Matina 1-6</strain>
    </source>
</reference>
<accession>A0A061DY08</accession>
<dbReference type="InParanoid" id="A0A061DY08"/>
<name>A0A061DY08_THECC</name>
<evidence type="ECO:0000313" key="1">
    <source>
        <dbReference type="EMBL" id="EOX97282.1"/>
    </source>
</evidence>
<sequence>MRLPVHFPSGSHQKSTHLTKKMVGKCESDPDCFRTPNPFPAILSATRQTVTPASISKTLHESHLKHLFPGKTDILSCPIKKFSFSCIKISSQKRLKNGGQIHNTRYVLELSFMGA</sequence>
<evidence type="ECO:0000313" key="2">
    <source>
        <dbReference type="Proteomes" id="UP000026915"/>
    </source>
</evidence>
<dbReference type="Gramene" id="EOX97282">
    <property type="protein sequence ID" value="EOX97282"/>
    <property type="gene ID" value="TCM_006353"/>
</dbReference>
<dbReference type="Proteomes" id="UP000026915">
    <property type="component" value="Chromosome 2"/>
</dbReference>
<dbReference type="EMBL" id="CM001880">
    <property type="protein sequence ID" value="EOX97282.1"/>
    <property type="molecule type" value="Genomic_DNA"/>
</dbReference>
<keyword evidence="2" id="KW-1185">Reference proteome</keyword>
<organism evidence="1 2">
    <name type="scientific">Theobroma cacao</name>
    <name type="common">Cacao</name>
    <name type="synonym">Cocoa</name>
    <dbReference type="NCBI Taxonomy" id="3641"/>
    <lineage>
        <taxon>Eukaryota</taxon>
        <taxon>Viridiplantae</taxon>
        <taxon>Streptophyta</taxon>
        <taxon>Embryophyta</taxon>
        <taxon>Tracheophyta</taxon>
        <taxon>Spermatophyta</taxon>
        <taxon>Magnoliopsida</taxon>
        <taxon>eudicotyledons</taxon>
        <taxon>Gunneridae</taxon>
        <taxon>Pentapetalae</taxon>
        <taxon>rosids</taxon>
        <taxon>malvids</taxon>
        <taxon>Malvales</taxon>
        <taxon>Malvaceae</taxon>
        <taxon>Byttnerioideae</taxon>
        <taxon>Theobroma</taxon>
    </lineage>
</organism>